<dbReference type="GO" id="GO:0046279">
    <property type="term" value="P:3,4-dihydroxybenzoate biosynthetic process"/>
    <property type="evidence" value="ECO:0007669"/>
    <property type="project" value="UniProtKB-UniRule"/>
</dbReference>
<dbReference type="UniPathway" id="UPA00088"/>
<comment type="cofactor">
    <cofactor evidence="1">
        <name>a divalent metal cation</name>
        <dbReference type="ChEBI" id="CHEBI:60240"/>
    </cofactor>
</comment>
<dbReference type="OrthoDB" id="9780241at2"/>
<dbReference type="Proteomes" id="UP000326687">
    <property type="component" value="Unassembled WGS sequence"/>
</dbReference>
<dbReference type="GO" id="GO:0046565">
    <property type="term" value="F:3-dehydroshikimate dehydratase activity"/>
    <property type="evidence" value="ECO:0007669"/>
    <property type="project" value="UniProtKB-UniRule"/>
</dbReference>
<dbReference type="GO" id="GO:0016853">
    <property type="term" value="F:isomerase activity"/>
    <property type="evidence" value="ECO:0007669"/>
    <property type="project" value="UniProtKB-KW"/>
</dbReference>
<dbReference type="PANTHER" id="PTHR12110:SF21">
    <property type="entry name" value="XYLOSE ISOMERASE-LIKE TIM BARREL DOMAIN-CONTAINING PROTEIN"/>
    <property type="match status" value="1"/>
</dbReference>
<comment type="similarity">
    <text evidence="1">Belongs to the bacterial two-domain DSD family.</text>
</comment>
<dbReference type="SUPFAM" id="SSF54593">
    <property type="entry name" value="Glyoxalase/Bleomycin resistance protein/Dihydroxybiphenyl dioxygenase"/>
    <property type="match status" value="1"/>
</dbReference>
<dbReference type="Pfam" id="PF01261">
    <property type="entry name" value="AP_endonuc_2"/>
    <property type="match status" value="1"/>
</dbReference>
<comment type="pathway">
    <text evidence="1">Aromatic compound metabolism; 3,4-dihydroxybenzoate biosynthesis.</text>
</comment>
<sequence length="607" mass="69201">MKYSIATVCLSGTLEQKMHAAAKAGFHAIEIFENDLTQYRGSAADVKRIADSMGLEILVLQPFRDMEGMPNGLREKKYKMMERKMDLAHQLGTKRLMMCSNVNPLSTNNLDRCAEDLHALAELAKREDMELGYEALAWGRHIADYDDAWNLVKMVDHPNLGVVLDTFHMFARGNTLDTLREDIPVEKIALVQVADAPKMQMDILQYSRHYRCFPGQGDFPVIDFVKTLKDKGYDDYLSHEVFNDEFRASSPKEKAVDGVRSLKWLEDQTNNLFEMPSVSDLSFIEFAVKEREDNPFTDVIESLGFSKTHSHKSKNVDLYQVGDINFVFNYEKNSNAQTYLEGHGESVCALGVLTKDSDRLVELAKRYNSPAIFQARQENELDIPTLKSSSNLMIHLLDENQADKFYDVDFKPVEQQPAVNDNLIRVDHIGQVVSPETLLSNMFFYKSIFGFVPEESFDLPDINGLITSRTIKSPNENIKIALNSTSAKRTSAQRFLNDSNGASINQIAIECRDIFKAAANLSPIYQLKIPNNYYLDIQAQFDLEDESIEQLQQNNILYTEDDTGAFFHFYTKEVNGLFFEVVQRVGEYKKYGETNAFIRLASQSYQD</sequence>
<dbReference type="InterPro" id="IPR029068">
    <property type="entry name" value="Glyas_Bleomycin-R_OHBP_Dase"/>
</dbReference>
<feature type="binding site" evidence="1">
    <location>
        <position position="134"/>
    </location>
    <ligand>
        <name>a divalent metal cation</name>
        <dbReference type="ChEBI" id="CHEBI:60240"/>
        <note>catalytic</note>
    </ligand>
</feature>
<keyword evidence="1" id="KW-0479">Metal-binding</keyword>
<comment type="function">
    <text evidence="1">Catalyzes the conversion of 3-dehydroshikimate to protocatechuate (3,4-dihydroxybenzoate), a common intermediate of quinate and shikimate degradation pathways.</text>
</comment>
<evidence type="ECO:0000313" key="5">
    <source>
        <dbReference type="Proteomes" id="UP000027219"/>
    </source>
</evidence>
<keyword evidence="4" id="KW-0413">Isomerase</keyword>
<dbReference type="HAMAP" id="MF_02238">
    <property type="entry name" value="DSD"/>
    <property type="match status" value="1"/>
</dbReference>
<feature type="domain" description="VOC" evidence="2">
    <location>
        <begin position="425"/>
        <end position="572"/>
    </location>
</feature>
<dbReference type="InterPro" id="IPR043700">
    <property type="entry name" value="DSD"/>
</dbReference>
<dbReference type="InterPro" id="IPR037523">
    <property type="entry name" value="VOC_core"/>
</dbReference>
<dbReference type="Pfam" id="PF14696">
    <property type="entry name" value="Glyoxalase_5"/>
    <property type="match status" value="1"/>
</dbReference>
<reference evidence="4 5" key="1">
    <citation type="submission" date="2014-02" db="EMBL/GenBank/DDBJ databases">
        <title>Vibrio fortis Dalian14 Genome Sequencing.</title>
        <authorList>
            <person name="Wang Y."/>
            <person name="Song L."/>
            <person name="Liu G."/>
            <person name="Ding J."/>
        </authorList>
    </citation>
    <scope>NUCLEOTIDE SEQUENCE [LARGE SCALE GENOMIC DNA]</scope>
    <source>
        <strain evidence="4 5">Dalian14</strain>
    </source>
</reference>
<feature type="binding site" evidence="1">
    <location>
        <position position="240"/>
    </location>
    <ligand>
        <name>a divalent metal cation</name>
        <dbReference type="ChEBI" id="CHEBI:60240"/>
        <note>catalytic</note>
    </ligand>
</feature>
<evidence type="ECO:0000313" key="3">
    <source>
        <dbReference type="EMBL" id="KAB0301390.1"/>
    </source>
</evidence>
<accession>A0A066UQA8</accession>
<feature type="binding site" evidence="1">
    <location>
        <position position="192"/>
    </location>
    <ligand>
        <name>a divalent metal cation</name>
        <dbReference type="ChEBI" id="CHEBI:60240"/>
        <note>catalytic</note>
    </ligand>
</feature>
<keyword evidence="3" id="KW-0670">Pyruvate</keyword>
<dbReference type="Proteomes" id="UP000027219">
    <property type="component" value="Unassembled WGS sequence"/>
</dbReference>
<name>A0A066UQA8_9VIBR</name>
<dbReference type="Gene3D" id="3.10.180.10">
    <property type="entry name" value="2,3-Dihydroxybiphenyl 1,2-Dioxygenase, domain 1"/>
    <property type="match status" value="2"/>
</dbReference>
<gene>
    <name evidence="3" type="ORF">F2Z80_20205</name>
    <name evidence="4" type="ORF">VFDL14_10895</name>
</gene>
<dbReference type="PROSITE" id="PS51819">
    <property type="entry name" value="VOC"/>
    <property type="match status" value="1"/>
</dbReference>
<protein>
    <recommendedName>
        <fullName evidence="1">3-dehydroshikimate dehydratase</fullName>
        <shortName evidence="1">DSD</shortName>
        <ecNumber evidence="1">4.2.1.118</ecNumber>
    </recommendedName>
</protein>
<keyword evidence="5" id="KW-1185">Reference proteome</keyword>
<dbReference type="AlphaFoldDB" id="A0A066UQA8"/>
<dbReference type="SUPFAM" id="SSF51658">
    <property type="entry name" value="Xylose isomerase-like"/>
    <property type="match status" value="1"/>
</dbReference>
<keyword evidence="1" id="KW-0456">Lyase</keyword>
<evidence type="ECO:0000256" key="1">
    <source>
        <dbReference type="HAMAP-Rule" id="MF_02238"/>
    </source>
</evidence>
<dbReference type="STRING" id="212667.VFDL14_10895"/>
<feature type="binding site" evidence="1">
    <location>
        <position position="165"/>
    </location>
    <ligand>
        <name>a divalent metal cation</name>
        <dbReference type="ChEBI" id="CHEBI:60240"/>
        <note>catalytic</note>
    </ligand>
</feature>
<evidence type="ECO:0000313" key="4">
    <source>
        <dbReference type="EMBL" id="KDN26388.1"/>
    </source>
</evidence>
<dbReference type="PANTHER" id="PTHR12110">
    <property type="entry name" value="HYDROXYPYRUVATE ISOMERASE"/>
    <property type="match status" value="1"/>
</dbReference>
<dbReference type="GO" id="GO:0046872">
    <property type="term" value="F:metal ion binding"/>
    <property type="evidence" value="ECO:0007669"/>
    <property type="project" value="UniProtKB-UniRule"/>
</dbReference>
<dbReference type="InterPro" id="IPR050312">
    <property type="entry name" value="IolE/XylAMocC-like"/>
</dbReference>
<dbReference type="EC" id="4.2.1.118" evidence="1"/>
<comment type="caution">
    <text evidence="4">The sequence shown here is derived from an EMBL/GenBank/DDBJ whole genome shotgun (WGS) entry which is preliminary data.</text>
</comment>
<dbReference type="InterPro" id="IPR013022">
    <property type="entry name" value="Xyl_isomerase-like_TIM-brl"/>
</dbReference>
<comment type="catalytic activity">
    <reaction evidence="1">
        <text>3-dehydroshikimate = 3,4-dihydroxybenzoate + H2O</text>
        <dbReference type="Rhea" id="RHEA:24848"/>
        <dbReference type="ChEBI" id="CHEBI:15377"/>
        <dbReference type="ChEBI" id="CHEBI:16630"/>
        <dbReference type="ChEBI" id="CHEBI:36241"/>
        <dbReference type="EC" id="4.2.1.118"/>
    </reaction>
</comment>
<proteinExistence type="inferred from homology"/>
<dbReference type="EMBL" id="VXDD01000003">
    <property type="protein sequence ID" value="KAB0301390.1"/>
    <property type="molecule type" value="Genomic_DNA"/>
</dbReference>
<organism evidence="4 5">
    <name type="scientific">Vibrio fortis</name>
    <dbReference type="NCBI Taxonomy" id="212667"/>
    <lineage>
        <taxon>Bacteria</taxon>
        <taxon>Pseudomonadati</taxon>
        <taxon>Pseudomonadota</taxon>
        <taxon>Gammaproteobacteria</taxon>
        <taxon>Vibrionales</taxon>
        <taxon>Vibrionaceae</taxon>
        <taxon>Vibrio</taxon>
    </lineage>
</organism>
<dbReference type="EMBL" id="JFFR01000033">
    <property type="protein sequence ID" value="KDN26388.1"/>
    <property type="molecule type" value="Genomic_DNA"/>
</dbReference>
<reference evidence="3 6" key="2">
    <citation type="submission" date="2019-09" db="EMBL/GenBank/DDBJ databases">
        <title>Vibrio Fortis S7-72.</title>
        <authorList>
            <person name="Das S.K."/>
        </authorList>
    </citation>
    <scope>NUCLEOTIDE SEQUENCE [LARGE SCALE GENOMIC DNA]</scope>
    <source>
        <strain evidence="3 6">S7-72</strain>
    </source>
</reference>
<dbReference type="RefSeq" id="WP_032553655.1">
    <property type="nucleotide sequence ID" value="NZ_JFFR01000033.1"/>
</dbReference>
<comment type="caution">
    <text evidence="1">Lacks conserved residue(s) required for the propagation of feature annotation.</text>
</comment>
<evidence type="ECO:0000259" key="2">
    <source>
        <dbReference type="PROSITE" id="PS51819"/>
    </source>
</evidence>
<evidence type="ECO:0000313" key="6">
    <source>
        <dbReference type="Proteomes" id="UP000326687"/>
    </source>
</evidence>
<dbReference type="Gene3D" id="3.20.20.150">
    <property type="entry name" value="Divalent-metal-dependent TIM barrel enzymes"/>
    <property type="match status" value="1"/>
</dbReference>
<dbReference type="InterPro" id="IPR036237">
    <property type="entry name" value="Xyl_isomerase-like_sf"/>
</dbReference>